<feature type="region of interest" description="Disordered" evidence="16">
    <location>
        <begin position="1021"/>
        <end position="1046"/>
    </location>
</feature>
<dbReference type="CDD" id="cd01779">
    <property type="entry name" value="RA_Myosin-IX"/>
    <property type="match status" value="1"/>
</dbReference>
<dbReference type="GO" id="GO:0005524">
    <property type="term" value="F:ATP binding"/>
    <property type="evidence" value="ECO:0007669"/>
    <property type="project" value="UniProtKB-UniRule"/>
</dbReference>
<dbReference type="CDD" id="cd20818">
    <property type="entry name" value="C1_Myosin-IX"/>
    <property type="match status" value="1"/>
</dbReference>
<dbReference type="Pfam" id="PF00063">
    <property type="entry name" value="Myosin_head"/>
    <property type="match status" value="1"/>
</dbReference>
<dbReference type="PANTHER" id="PTHR46184">
    <property type="entry name" value="UNCONVENTIONAL MYOSIN-IXB-LIKE PROTEIN"/>
    <property type="match status" value="1"/>
</dbReference>
<evidence type="ECO:0000256" key="10">
    <source>
        <dbReference type="ARBA" id="ARBA00022840"/>
    </source>
</evidence>
<dbReference type="GO" id="GO:0051015">
    <property type="term" value="F:actin filament binding"/>
    <property type="evidence" value="ECO:0007669"/>
    <property type="project" value="TreeGrafter"/>
</dbReference>
<dbReference type="SUPFAM" id="SSF57889">
    <property type="entry name" value="Cysteine-rich domain"/>
    <property type="match status" value="2"/>
</dbReference>
<dbReference type="InterPro" id="IPR000048">
    <property type="entry name" value="IQ_motif_EF-hand-BS"/>
</dbReference>
<keyword evidence="3" id="KW-0343">GTPase activation</keyword>
<dbReference type="InterPro" id="IPR008936">
    <property type="entry name" value="Rho_GTPase_activation_prot"/>
</dbReference>
<feature type="region of interest" description="Disordered" evidence="16">
    <location>
        <begin position="735"/>
        <end position="757"/>
    </location>
</feature>
<dbReference type="SUPFAM" id="SSF52540">
    <property type="entry name" value="P-loop containing nucleoside triphosphate hydrolases"/>
    <property type="match status" value="2"/>
</dbReference>
<dbReference type="GO" id="GO:0009888">
    <property type="term" value="P:tissue development"/>
    <property type="evidence" value="ECO:0007669"/>
    <property type="project" value="UniProtKB-ARBA"/>
</dbReference>
<dbReference type="GO" id="GO:0048513">
    <property type="term" value="P:animal organ development"/>
    <property type="evidence" value="ECO:0007669"/>
    <property type="project" value="UniProtKB-ARBA"/>
</dbReference>
<dbReference type="GO" id="GO:0000146">
    <property type="term" value="F:microfilament motor activity"/>
    <property type="evidence" value="ECO:0007669"/>
    <property type="project" value="InterPro"/>
</dbReference>
<feature type="compositionally biased region" description="Basic and acidic residues" evidence="16">
    <location>
        <begin position="1306"/>
        <end position="1318"/>
    </location>
</feature>
<dbReference type="InterPro" id="IPR036961">
    <property type="entry name" value="Kinesin_motor_dom_sf"/>
</dbReference>
<dbReference type="PRINTS" id="PR00193">
    <property type="entry name" value="MYOSINHEAVY"/>
</dbReference>
<dbReference type="SMART" id="SM00242">
    <property type="entry name" value="MYSc"/>
    <property type="match status" value="1"/>
</dbReference>
<dbReference type="InterPro" id="IPR001609">
    <property type="entry name" value="Myosin_head_motor_dom-like"/>
</dbReference>
<dbReference type="GO" id="GO:0048731">
    <property type="term" value="P:system development"/>
    <property type="evidence" value="ECO:0007669"/>
    <property type="project" value="UniProtKB-ARBA"/>
</dbReference>
<keyword evidence="22" id="KW-1185">Reference proteome</keyword>
<dbReference type="SMART" id="SM00015">
    <property type="entry name" value="IQ"/>
    <property type="match status" value="4"/>
</dbReference>
<dbReference type="InterPro" id="IPR046349">
    <property type="entry name" value="C1-like_sf"/>
</dbReference>
<sequence>MEVNRYIVQVFVGALSPHYEALSIEVSKQTTAQEITICIVERLGLTNPQQYELAEVIGNAHGQECKERRLGSGEHPVALQMLWPQSSPHDTTDDNEQREYRFCLREKISSDSLWADPNQLDSQLIKDYFYKFLYQPKDKDYPDLCQLPNLTEQTLLESLKARFQRGHIYTYVGSILISVNPFKYYPIYNPKYVKLYQNHRLGELPPHIFAIADAAYHSMLKQRRNQCIVISGESGSGKTESTLFLLHHLTMLSQKGSHGSGVEQTILSSGPVLEAFGNAKTAHNNNSSRFGKFIQVSYKENGLVQGACVQKYLLEKSRICSQAYNERSYHVFYYLLAGALPQVRQNLHLMKPSDYNYLNQSKCYTIEACDEQFEFVRLKQSMEMVGFTPDKQHRLFAVLSAVLLLGNVEFQPKKSTYHHDESVLVKNPEVVKLISELLGVATETLMNALTSKKARVQEETLVMHYRLPEAIAARDALAKCLYGALFDWIVLQVNYSLISLKESANDNIGNSIGVLDIFGFEDFDHSNRFEQFCINFANEHLQHYFNMHVFQYEQEEYQRENIRWTNIDFQDNVECLGLIRGKPLGLLCILDDQCSFPAATNETFLQKINTVHKDNKYYEIPYKRESAFIIRHYAGKVKYQINDFREKNLDLMRPELICVLKNSQYSIVREVAGADPVAVFRWSILRAFFRAINAFIAAGVKYTKRKGSEDHRKFPKHKIVMDNNRILAAIENTQNRLKKTRHNRSRSKSHGHRHQKNLKTVKALAQRTQTLTSLGRVPGSRKPPHTVTGQFQLSLQTLMEALNMAHPFFIRCIKSNANKEPNVFGDEMVMRQLRYTGMLETVRIRQAGFNVRLSYDEFIHHYRILLPKGLLSSQTDVQSFLQGMNLVETEYQMGKSKIFMRESQKQKLDTELHQTILSRIILIQRWYRANQQRRTYQNFRAAVIRIQCHVRCWIAQQMLLKMRIQHNAATFIQKVWRGHRVRKWYQNFRKAVIVFQAFSRGKLTRQRFGVLLEEARQQKSRLEAKRLREEEEEEEEEEEDDVTSITSITTTGSNIALLSTSAPASASSSTTFAPSPSSVASSSSFTPSSAISSSSYATSSAIPSSPFTPSSTIPSSPFTPSSTIPSSPFTPSSTIPSSPFTSSSVPSASQSSSTSMTPSSVSAPSTTFAPSSATPSQPAQPPPRRRSGNVENAHSHKLLRRQSEQILSERRVSEELHQANPNLGRRLSEASVPARRMSHGGSSQVHGKRGDEKGATSSPPASPSPVGEKQPKTKHFRHRPYSKISLANQAAVTPSASAESLSSYQLERKSSTGEEENGRQNIQPPQTDQQPKIKLSRHITKPLKKIIGKREGSFSENEDAMSYDSQPPTPTSIQDNLVNLTTTTTGDLGTDGVGVTVGKERSSSTSNSSQQLSFSWEGHEGEDYSRRKEPLKPSSSLPDVVQDFSSLEPSGITGDEDEAEVLKRVLANSPHSLKQSTILKKEVCTSCDKTFTAFFLNSGYKCLLCKKVFHSRCIRAALTVPCHDTTTTSPLSKKPRRLEQEDNWNLTRTSEFKDKADEVIKDAYELRRLDEYIRCKLYDLEEKGSGPESGRTQSLDRGMSRDSQHHDSSIRLKDRKDSQVDQMFCQSLREFKSNLVSTYSVAFQKETPDMSLKYKDLIKNFEQVMNTVCKETMGNDAFPVNMGVNAFRGFLDEFIRQKKKSTEDKSRRKRHRRKKKKKVEEVVHGGHIFTPITVNIRTQCEVCNSSLWLSSKAYTCQRCKVTCHQRCYKKVDSRCGHEGPKPIVVATGDGSVPARSRMFGVPLENLVRHGEKIPSVVERLITSIELHGLYTEGLYRKSGAQTKVRAVKSHMERDPDNVDFSDTPIHVRATIFKFFLRELPEPLLTFECYDPLLRATELQDPDDQLQTIYGIIKDIPKLNYDLLERLVFHMVRVAQQEEYNRMSANALAIVFAPCILRSQRSQTVQDSLNDIAKQTTVVELIVARQLKQVQITLHDIDSVDSTTASVGVHLDNIRSAKPLLYTLKSTNSEGAASVTLPRATPITPQTVLAHPSETELEEKMKDLHDTRLRLELQLPILVRVSSEEDLLSTDMSRAGSFEDLSATPAPREPDEVDVFSYSVDNSTKPKRSLTATSLAISKTDNSDEDGSVTSRLHQDYSDDAVMV</sequence>
<evidence type="ECO:0000256" key="2">
    <source>
        <dbReference type="ARBA" id="ARBA00008314"/>
    </source>
</evidence>
<dbReference type="PROSITE" id="PS50238">
    <property type="entry name" value="RHOGAP"/>
    <property type="match status" value="1"/>
</dbReference>
<feature type="compositionally biased region" description="Low complexity" evidence="16">
    <location>
        <begin position="1090"/>
        <end position="1177"/>
    </location>
</feature>
<dbReference type="InterPro" id="IPR036023">
    <property type="entry name" value="MYSc_Myo9"/>
</dbReference>
<feature type="compositionally biased region" description="Basic and acidic residues" evidence="16">
    <location>
        <begin position="1598"/>
        <end position="1615"/>
    </location>
</feature>
<keyword evidence="5" id="KW-0479">Metal-binding</keyword>
<dbReference type="SUPFAM" id="SSF54236">
    <property type="entry name" value="Ubiquitin-like"/>
    <property type="match status" value="1"/>
</dbReference>
<feature type="domain" description="Ras-associating" evidence="18">
    <location>
        <begin position="4"/>
        <end position="109"/>
    </location>
</feature>
<keyword evidence="10 15" id="KW-0067">ATP-binding</keyword>
<dbReference type="SUPFAM" id="SSF48350">
    <property type="entry name" value="GTPase activation domain, GAP"/>
    <property type="match status" value="1"/>
</dbReference>
<feature type="compositionally biased region" description="Basic and acidic residues" evidence="16">
    <location>
        <begin position="1201"/>
        <end position="1217"/>
    </location>
</feature>
<feature type="compositionally biased region" description="Polar residues" evidence="16">
    <location>
        <begin position="1319"/>
        <end position="1330"/>
    </location>
</feature>
<dbReference type="InterPro" id="IPR046987">
    <property type="entry name" value="Myo9"/>
</dbReference>
<keyword evidence="14 15" id="KW-0009">Actin-binding</keyword>
<evidence type="ECO:0000313" key="21">
    <source>
        <dbReference type="EMBL" id="KAK3877009.1"/>
    </source>
</evidence>
<dbReference type="PROSITE" id="PS00479">
    <property type="entry name" value="ZF_DAG_PE_1"/>
    <property type="match status" value="2"/>
</dbReference>
<feature type="compositionally biased region" description="Polar residues" evidence="16">
    <location>
        <begin position="2129"/>
        <end position="2139"/>
    </location>
</feature>
<protein>
    <recommendedName>
        <fullName evidence="23">Myosin IXA</fullName>
    </recommendedName>
</protein>
<gene>
    <name evidence="21" type="ORF">Pcinc_018262</name>
</gene>
<dbReference type="Gene3D" id="1.20.120.720">
    <property type="entry name" value="Myosin VI head, motor domain, U50 subdomain"/>
    <property type="match status" value="1"/>
</dbReference>
<keyword evidence="11" id="KW-0175">Coiled coil</keyword>
<evidence type="ECO:0000256" key="5">
    <source>
        <dbReference type="ARBA" id="ARBA00022723"/>
    </source>
</evidence>
<feature type="compositionally biased region" description="Acidic residues" evidence="16">
    <location>
        <begin position="1030"/>
        <end position="1042"/>
    </location>
</feature>
<evidence type="ECO:0000256" key="15">
    <source>
        <dbReference type="PROSITE-ProRule" id="PRU00782"/>
    </source>
</evidence>
<evidence type="ECO:0008006" key="23">
    <source>
        <dbReference type="Google" id="ProtNLM"/>
    </source>
</evidence>
<feature type="compositionally biased region" description="Basic residues" evidence="16">
    <location>
        <begin position="1272"/>
        <end position="1281"/>
    </location>
</feature>
<name>A0AAE1FNC5_PETCI</name>
<keyword evidence="4" id="KW-0963">Cytoplasm</keyword>
<keyword evidence="9" id="KW-0862">Zinc</keyword>
<feature type="compositionally biased region" description="Polar residues" evidence="16">
    <location>
        <begin position="1433"/>
        <end position="1442"/>
    </location>
</feature>
<proteinExistence type="inferred from homology"/>
<keyword evidence="8" id="KW-0863">Zinc-finger</keyword>
<feature type="compositionally biased region" description="Basic and acidic residues" evidence="16">
    <location>
        <begin position="1417"/>
        <end position="1431"/>
    </location>
</feature>
<feature type="compositionally biased region" description="Polar residues" evidence="16">
    <location>
        <begin position="1363"/>
        <end position="1374"/>
    </location>
</feature>
<evidence type="ECO:0000256" key="3">
    <source>
        <dbReference type="ARBA" id="ARBA00022468"/>
    </source>
</evidence>
<feature type="region of interest" description="Disordered" evidence="16">
    <location>
        <begin position="2119"/>
        <end position="2163"/>
    </location>
</feature>
<evidence type="ECO:0000256" key="11">
    <source>
        <dbReference type="ARBA" id="ARBA00023054"/>
    </source>
</evidence>
<dbReference type="InterPro" id="IPR002219">
    <property type="entry name" value="PKC_DAG/PE"/>
</dbReference>
<dbReference type="GO" id="GO:0008270">
    <property type="term" value="F:zinc ion binding"/>
    <property type="evidence" value="ECO:0007669"/>
    <property type="project" value="UniProtKB-KW"/>
</dbReference>
<evidence type="ECO:0000256" key="13">
    <source>
        <dbReference type="ARBA" id="ARBA00023175"/>
    </source>
</evidence>
<dbReference type="CDD" id="cd01385">
    <property type="entry name" value="MYSc_Myo9"/>
    <property type="match status" value="1"/>
</dbReference>
<feature type="compositionally biased region" description="Low complexity" evidence="16">
    <location>
        <begin position="1375"/>
        <end position="1415"/>
    </location>
</feature>
<accession>A0AAE1FNC5</accession>
<dbReference type="PROSITE" id="PS51456">
    <property type="entry name" value="MYOSIN_MOTOR"/>
    <property type="match status" value="1"/>
</dbReference>
<evidence type="ECO:0000256" key="8">
    <source>
        <dbReference type="ARBA" id="ARBA00022771"/>
    </source>
</evidence>
<dbReference type="SMART" id="SM00324">
    <property type="entry name" value="RhoGAP"/>
    <property type="match status" value="1"/>
</dbReference>
<evidence type="ECO:0000313" key="22">
    <source>
        <dbReference type="Proteomes" id="UP001286313"/>
    </source>
</evidence>
<feature type="domain" description="Myosin motor" evidence="20">
    <location>
        <begin position="139"/>
        <end position="913"/>
    </location>
</feature>
<dbReference type="InterPro" id="IPR029071">
    <property type="entry name" value="Ubiquitin-like_domsf"/>
</dbReference>
<evidence type="ECO:0000256" key="1">
    <source>
        <dbReference type="ARBA" id="ARBA00004496"/>
    </source>
</evidence>
<feature type="compositionally biased region" description="Polar residues" evidence="16">
    <location>
        <begin position="1285"/>
        <end position="1305"/>
    </location>
</feature>
<dbReference type="GO" id="GO:0035556">
    <property type="term" value="P:intracellular signal transduction"/>
    <property type="evidence" value="ECO:0007669"/>
    <property type="project" value="InterPro"/>
</dbReference>
<dbReference type="GO" id="GO:0005737">
    <property type="term" value="C:cytoplasm"/>
    <property type="evidence" value="ECO:0007669"/>
    <property type="project" value="UniProtKB-SubCell"/>
</dbReference>
<reference evidence="21" key="1">
    <citation type="submission" date="2023-10" db="EMBL/GenBank/DDBJ databases">
        <title>Genome assemblies of two species of porcelain crab, Petrolisthes cinctipes and Petrolisthes manimaculis (Anomura: Porcellanidae).</title>
        <authorList>
            <person name="Angst P."/>
        </authorList>
    </citation>
    <scope>NUCLEOTIDE SEQUENCE</scope>
    <source>
        <strain evidence="21">PB745_01</strain>
        <tissue evidence="21">Gill</tissue>
    </source>
</reference>
<dbReference type="Gene3D" id="1.10.555.10">
    <property type="entry name" value="Rho GTPase activation protein"/>
    <property type="match status" value="1"/>
</dbReference>
<dbReference type="PROSITE" id="PS50200">
    <property type="entry name" value="RA"/>
    <property type="match status" value="1"/>
</dbReference>
<dbReference type="Gene3D" id="3.10.20.90">
    <property type="entry name" value="Phosphatidylinositol 3-kinase Catalytic Subunit, Chain A, domain 1"/>
    <property type="match status" value="1"/>
</dbReference>
<evidence type="ECO:0000256" key="6">
    <source>
        <dbReference type="ARBA" id="ARBA00022737"/>
    </source>
</evidence>
<dbReference type="PROSITE" id="PS50096">
    <property type="entry name" value="IQ"/>
    <property type="match status" value="2"/>
</dbReference>
<evidence type="ECO:0000259" key="17">
    <source>
        <dbReference type="PROSITE" id="PS50081"/>
    </source>
</evidence>
<evidence type="ECO:0000259" key="19">
    <source>
        <dbReference type="PROSITE" id="PS50238"/>
    </source>
</evidence>
<dbReference type="Gene3D" id="3.30.60.20">
    <property type="match status" value="2"/>
</dbReference>
<evidence type="ECO:0000256" key="14">
    <source>
        <dbReference type="ARBA" id="ARBA00023203"/>
    </source>
</evidence>
<feature type="binding site" evidence="15">
    <location>
        <begin position="232"/>
        <end position="239"/>
    </location>
    <ligand>
        <name>ATP</name>
        <dbReference type="ChEBI" id="CHEBI:30616"/>
    </ligand>
</feature>
<dbReference type="Gene3D" id="1.20.5.190">
    <property type="match status" value="2"/>
</dbReference>
<feature type="compositionally biased region" description="Basic residues" evidence="16">
    <location>
        <begin position="736"/>
        <end position="757"/>
    </location>
</feature>
<dbReference type="InterPro" id="IPR027417">
    <property type="entry name" value="P-loop_NTPase"/>
</dbReference>
<dbReference type="FunFam" id="1.10.10.820:FF:000001">
    <property type="entry name" value="Myosin heavy chain"/>
    <property type="match status" value="1"/>
</dbReference>
<dbReference type="Gene3D" id="6.20.240.20">
    <property type="match status" value="1"/>
</dbReference>
<keyword evidence="6" id="KW-0677">Repeat</keyword>
<organism evidence="21 22">
    <name type="scientific">Petrolisthes cinctipes</name>
    <name type="common">Flat porcelain crab</name>
    <dbReference type="NCBI Taxonomy" id="88211"/>
    <lineage>
        <taxon>Eukaryota</taxon>
        <taxon>Metazoa</taxon>
        <taxon>Ecdysozoa</taxon>
        <taxon>Arthropoda</taxon>
        <taxon>Crustacea</taxon>
        <taxon>Multicrustacea</taxon>
        <taxon>Malacostraca</taxon>
        <taxon>Eumalacostraca</taxon>
        <taxon>Eucarida</taxon>
        <taxon>Decapoda</taxon>
        <taxon>Pleocyemata</taxon>
        <taxon>Anomura</taxon>
        <taxon>Galatheoidea</taxon>
        <taxon>Porcellanidae</taxon>
        <taxon>Petrolisthes</taxon>
    </lineage>
</organism>
<dbReference type="Pfam" id="PF00130">
    <property type="entry name" value="C1_1"/>
    <property type="match status" value="1"/>
</dbReference>
<evidence type="ECO:0000256" key="12">
    <source>
        <dbReference type="ARBA" id="ARBA00023123"/>
    </source>
</evidence>
<feature type="domain" description="Phorbol-ester/DAG-type" evidence="17">
    <location>
        <begin position="1726"/>
        <end position="1775"/>
    </location>
</feature>
<dbReference type="GO" id="GO:0005096">
    <property type="term" value="F:GTPase activator activity"/>
    <property type="evidence" value="ECO:0007669"/>
    <property type="project" value="UniProtKB-KW"/>
</dbReference>
<dbReference type="Gene3D" id="3.40.850.10">
    <property type="entry name" value="Kinesin motor domain"/>
    <property type="match status" value="2"/>
</dbReference>
<dbReference type="Proteomes" id="UP001286313">
    <property type="component" value="Unassembled WGS sequence"/>
</dbReference>
<dbReference type="Pfam" id="PF00612">
    <property type="entry name" value="IQ"/>
    <property type="match status" value="3"/>
</dbReference>
<dbReference type="CDD" id="cd23767">
    <property type="entry name" value="IQCD"/>
    <property type="match status" value="1"/>
</dbReference>
<dbReference type="Pfam" id="PF00620">
    <property type="entry name" value="RhoGAP"/>
    <property type="match status" value="1"/>
</dbReference>
<dbReference type="EMBL" id="JAWQEG010001736">
    <property type="protein sequence ID" value="KAK3877009.1"/>
    <property type="molecule type" value="Genomic_DNA"/>
</dbReference>
<evidence type="ECO:0000259" key="18">
    <source>
        <dbReference type="PROSITE" id="PS50200"/>
    </source>
</evidence>
<feature type="compositionally biased region" description="Basic residues" evidence="16">
    <location>
        <begin position="1334"/>
        <end position="1347"/>
    </location>
</feature>
<dbReference type="GO" id="GO:0016459">
    <property type="term" value="C:myosin complex"/>
    <property type="evidence" value="ECO:0007669"/>
    <property type="project" value="UniProtKB-KW"/>
</dbReference>
<keyword evidence="7 15" id="KW-0547">Nucleotide-binding</keyword>
<feature type="region of interest" description="Disordered" evidence="16">
    <location>
        <begin position="1583"/>
        <end position="1615"/>
    </location>
</feature>
<dbReference type="PANTHER" id="PTHR46184:SF5">
    <property type="entry name" value="UNCONVENTIONAL MYOSIN-IXA-LIKE"/>
    <property type="match status" value="1"/>
</dbReference>
<feature type="region of interest" description="Disordered" evidence="16">
    <location>
        <begin position="1090"/>
        <end position="1442"/>
    </location>
</feature>
<evidence type="ECO:0000256" key="7">
    <source>
        <dbReference type="ARBA" id="ARBA00022741"/>
    </source>
</evidence>
<dbReference type="SMART" id="SM00109">
    <property type="entry name" value="C1"/>
    <property type="match status" value="2"/>
</dbReference>
<dbReference type="InterPro" id="IPR000198">
    <property type="entry name" value="RhoGAP_dom"/>
</dbReference>
<comment type="caution">
    <text evidence="21">The sequence shown here is derived from an EMBL/GenBank/DDBJ whole genome shotgun (WGS) entry which is preliminary data.</text>
</comment>
<dbReference type="InterPro" id="IPR000159">
    <property type="entry name" value="RA_dom"/>
</dbReference>
<comment type="subcellular location">
    <subcellularLocation>
        <location evidence="1">Cytoplasm</location>
    </subcellularLocation>
</comment>
<keyword evidence="13 15" id="KW-0505">Motor protein</keyword>
<dbReference type="SMART" id="SM00314">
    <property type="entry name" value="RA"/>
    <property type="match status" value="1"/>
</dbReference>
<keyword evidence="12 15" id="KW-0518">Myosin</keyword>
<feature type="domain" description="Phorbol-ester/DAG-type" evidence="17">
    <location>
        <begin position="1470"/>
        <end position="1522"/>
    </location>
</feature>
<dbReference type="FunFam" id="3.40.850.10:FF:000008">
    <property type="entry name" value="Putative unconventional myosin-IXa"/>
    <property type="match status" value="1"/>
</dbReference>
<feature type="region of interest" description="Actin-binding" evidence="15">
    <location>
        <begin position="795"/>
        <end position="817"/>
    </location>
</feature>
<evidence type="ECO:0000256" key="16">
    <source>
        <dbReference type="SAM" id="MobiDB-lite"/>
    </source>
</evidence>
<dbReference type="PROSITE" id="PS50081">
    <property type="entry name" value="ZF_DAG_PE_2"/>
    <property type="match status" value="2"/>
</dbReference>
<evidence type="ECO:0000259" key="20">
    <source>
        <dbReference type="PROSITE" id="PS51456"/>
    </source>
</evidence>
<dbReference type="Pfam" id="PF00788">
    <property type="entry name" value="RA"/>
    <property type="match status" value="1"/>
</dbReference>
<dbReference type="Gene3D" id="1.20.58.530">
    <property type="match status" value="1"/>
</dbReference>
<evidence type="ECO:0000256" key="9">
    <source>
        <dbReference type="ARBA" id="ARBA00022833"/>
    </source>
</evidence>
<evidence type="ECO:0000256" key="4">
    <source>
        <dbReference type="ARBA" id="ARBA00022490"/>
    </source>
</evidence>
<dbReference type="Gene3D" id="1.10.10.820">
    <property type="match status" value="1"/>
</dbReference>
<feature type="domain" description="Rho-GAP" evidence="19">
    <location>
        <begin position="1801"/>
        <end position="1989"/>
    </location>
</feature>
<dbReference type="GO" id="GO:0005884">
    <property type="term" value="C:actin filament"/>
    <property type="evidence" value="ECO:0007669"/>
    <property type="project" value="TreeGrafter"/>
</dbReference>
<comment type="similarity">
    <text evidence="2 15">Belongs to the TRAFAC class myosin-kinesin ATPase superfamily. Myosin family.</text>
</comment>